<keyword evidence="3" id="KW-1185">Reference proteome</keyword>
<accession>A0ABQ7CPG9</accession>
<reference evidence="2 3" key="1">
    <citation type="journal article" date="2020" name="BMC Genomics">
        <title>Intraspecific diversification of the crop wild relative Brassica cretica Lam. using demographic model selection.</title>
        <authorList>
            <person name="Kioukis A."/>
            <person name="Michalopoulou V.A."/>
            <person name="Briers L."/>
            <person name="Pirintsos S."/>
            <person name="Studholme D.J."/>
            <person name="Pavlidis P."/>
            <person name="Sarris P.F."/>
        </authorList>
    </citation>
    <scope>NUCLEOTIDE SEQUENCE [LARGE SCALE GENOMIC DNA]</scope>
    <source>
        <strain evidence="3">cv. PFS-1207/04</strain>
    </source>
</reference>
<evidence type="ECO:0008006" key="4">
    <source>
        <dbReference type="Google" id="ProtNLM"/>
    </source>
</evidence>
<name>A0ABQ7CPG9_BRACR</name>
<proteinExistence type="predicted"/>
<protein>
    <recommendedName>
        <fullName evidence="4">DUF4005 domain-containing protein</fullName>
    </recommendedName>
</protein>
<comment type="caution">
    <text evidence="2">The sequence shown here is derived from an EMBL/GenBank/DDBJ whole genome shotgun (WGS) entry which is preliminary data.</text>
</comment>
<evidence type="ECO:0000256" key="1">
    <source>
        <dbReference type="SAM" id="MobiDB-lite"/>
    </source>
</evidence>
<feature type="region of interest" description="Disordered" evidence="1">
    <location>
        <begin position="57"/>
        <end position="100"/>
    </location>
</feature>
<sequence length="204" mass="23389">MYWSTTWSSWRHLGTFGAQKKCLKRSTDEQRTRATSPERRREVAVAHIPERLARATIQGRSRFHGETTPNEAWSDVLRATQPGRSRGDDPGATSSERHSQETSFFDVVKYASAVNESLRKWSNKGKSRRRRPASNFSRWILSDNSLSSCKSLLTTNIYPTISFPYILIWCLSSSSNKHHAPLLHAQTKIMIENLLQQNIRQEVS</sequence>
<feature type="compositionally biased region" description="Basic and acidic residues" evidence="1">
    <location>
        <begin position="25"/>
        <end position="42"/>
    </location>
</feature>
<gene>
    <name evidence="2" type="ORF">DY000_02017430</name>
</gene>
<dbReference type="EMBL" id="QGKV02000759">
    <property type="protein sequence ID" value="KAF3561538.1"/>
    <property type="molecule type" value="Genomic_DNA"/>
</dbReference>
<evidence type="ECO:0000313" key="3">
    <source>
        <dbReference type="Proteomes" id="UP000266723"/>
    </source>
</evidence>
<feature type="compositionally biased region" description="Basic and acidic residues" evidence="1">
    <location>
        <begin position="85"/>
        <end position="100"/>
    </location>
</feature>
<evidence type="ECO:0000313" key="2">
    <source>
        <dbReference type="EMBL" id="KAF3561538.1"/>
    </source>
</evidence>
<feature type="region of interest" description="Disordered" evidence="1">
    <location>
        <begin position="21"/>
        <end position="42"/>
    </location>
</feature>
<organism evidence="2 3">
    <name type="scientific">Brassica cretica</name>
    <name type="common">Mustard</name>
    <dbReference type="NCBI Taxonomy" id="69181"/>
    <lineage>
        <taxon>Eukaryota</taxon>
        <taxon>Viridiplantae</taxon>
        <taxon>Streptophyta</taxon>
        <taxon>Embryophyta</taxon>
        <taxon>Tracheophyta</taxon>
        <taxon>Spermatophyta</taxon>
        <taxon>Magnoliopsida</taxon>
        <taxon>eudicotyledons</taxon>
        <taxon>Gunneridae</taxon>
        <taxon>Pentapetalae</taxon>
        <taxon>rosids</taxon>
        <taxon>malvids</taxon>
        <taxon>Brassicales</taxon>
        <taxon>Brassicaceae</taxon>
        <taxon>Brassiceae</taxon>
        <taxon>Brassica</taxon>
    </lineage>
</organism>
<dbReference type="Proteomes" id="UP000266723">
    <property type="component" value="Unassembled WGS sequence"/>
</dbReference>